<dbReference type="AlphaFoldDB" id="A0A2T7NI12"/>
<dbReference type="EMBL" id="PZQS01000012">
    <property type="protein sequence ID" value="PVD20811.1"/>
    <property type="molecule type" value="Genomic_DNA"/>
</dbReference>
<gene>
    <name evidence="1" type="ORF">C0Q70_18972</name>
</gene>
<evidence type="ECO:0000313" key="1">
    <source>
        <dbReference type="EMBL" id="PVD20811.1"/>
    </source>
</evidence>
<proteinExistence type="predicted"/>
<evidence type="ECO:0000313" key="2">
    <source>
        <dbReference type="Proteomes" id="UP000245119"/>
    </source>
</evidence>
<comment type="caution">
    <text evidence="1">The sequence shown here is derived from an EMBL/GenBank/DDBJ whole genome shotgun (WGS) entry which is preliminary data.</text>
</comment>
<keyword evidence="2" id="KW-1185">Reference proteome</keyword>
<organism evidence="1 2">
    <name type="scientific">Pomacea canaliculata</name>
    <name type="common">Golden apple snail</name>
    <dbReference type="NCBI Taxonomy" id="400727"/>
    <lineage>
        <taxon>Eukaryota</taxon>
        <taxon>Metazoa</taxon>
        <taxon>Spiralia</taxon>
        <taxon>Lophotrochozoa</taxon>
        <taxon>Mollusca</taxon>
        <taxon>Gastropoda</taxon>
        <taxon>Caenogastropoda</taxon>
        <taxon>Architaenioglossa</taxon>
        <taxon>Ampullarioidea</taxon>
        <taxon>Ampullariidae</taxon>
        <taxon>Pomacea</taxon>
    </lineage>
</organism>
<name>A0A2T7NI12_POMCA</name>
<accession>A0A2T7NI12</accession>
<sequence>MFKNLRAESRAVVAGQAEHRTWYSACPLARPRGDAPPLSDRLAAPGRCLRTAEVRLHCKAKQTACKKFPPPIPTPSTPPPSLTLRLQATRNSCSKRQNTSGAAPLPLPPPTVDLLCCWGLNLVRTRSARHVLC</sequence>
<protein>
    <submittedName>
        <fullName evidence="1">Uncharacterized protein</fullName>
    </submittedName>
</protein>
<dbReference type="Proteomes" id="UP000245119">
    <property type="component" value="Linkage Group LG12"/>
</dbReference>
<reference evidence="1 2" key="1">
    <citation type="submission" date="2018-04" db="EMBL/GenBank/DDBJ databases">
        <title>The genome of golden apple snail Pomacea canaliculata provides insight into stress tolerance and invasive adaptation.</title>
        <authorList>
            <person name="Liu C."/>
            <person name="Liu B."/>
            <person name="Ren Y."/>
            <person name="Zhang Y."/>
            <person name="Wang H."/>
            <person name="Li S."/>
            <person name="Jiang F."/>
            <person name="Yin L."/>
            <person name="Zhang G."/>
            <person name="Qian W."/>
            <person name="Fan W."/>
        </authorList>
    </citation>
    <scope>NUCLEOTIDE SEQUENCE [LARGE SCALE GENOMIC DNA]</scope>
    <source>
        <strain evidence="1">SZHN2017</strain>
        <tissue evidence="1">Muscle</tissue>
    </source>
</reference>